<evidence type="ECO:0000256" key="12">
    <source>
        <dbReference type="ARBA" id="ARBA00023180"/>
    </source>
</evidence>
<evidence type="ECO:0000256" key="4">
    <source>
        <dbReference type="ARBA" id="ARBA00022448"/>
    </source>
</evidence>
<dbReference type="GO" id="GO:0016020">
    <property type="term" value="C:membrane"/>
    <property type="evidence" value="ECO:0007669"/>
    <property type="project" value="InterPro"/>
</dbReference>
<dbReference type="PANTHER" id="PTHR12106">
    <property type="entry name" value="SORTILIN RELATED"/>
    <property type="match status" value="1"/>
</dbReference>
<dbReference type="GO" id="GO:0006623">
    <property type="term" value="P:protein targeting to vacuole"/>
    <property type="evidence" value="ECO:0007669"/>
    <property type="project" value="TreeGrafter"/>
</dbReference>
<evidence type="ECO:0000313" key="20">
    <source>
        <dbReference type="EMBL" id="CCX34828.1"/>
    </source>
</evidence>
<dbReference type="GO" id="GO:0006896">
    <property type="term" value="P:Golgi to vacuole transport"/>
    <property type="evidence" value="ECO:0007669"/>
    <property type="project" value="TreeGrafter"/>
</dbReference>
<dbReference type="SMART" id="SM00602">
    <property type="entry name" value="VPS10"/>
    <property type="match status" value="2"/>
</dbReference>
<evidence type="ECO:0000256" key="9">
    <source>
        <dbReference type="ARBA" id="ARBA00023034"/>
    </source>
</evidence>
<dbReference type="CDD" id="cd15482">
    <property type="entry name" value="Sialidase_non-viral"/>
    <property type="match status" value="1"/>
</dbReference>
<evidence type="ECO:0000256" key="15">
    <source>
        <dbReference type="ARBA" id="ARBA00031354"/>
    </source>
</evidence>
<feature type="transmembrane region" description="Helical" evidence="17">
    <location>
        <begin position="1356"/>
        <end position="1377"/>
    </location>
</feature>
<keyword evidence="9" id="KW-0333">Golgi apparatus</keyword>
<dbReference type="InterPro" id="IPR050310">
    <property type="entry name" value="VPS10-sortilin"/>
</dbReference>
<dbReference type="STRING" id="1076935.U4LYC3"/>
<keyword evidence="8 17" id="KW-1133">Transmembrane helix</keyword>
<evidence type="ECO:0000256" key="8">
    <source>
        <dbReference type="ARBA" id="ARBA00022989"/>
    </source>
</evidence>
<keyword evidence="10 17" id="KW-0472">Membrane</keyword>
<dbReference type="EMBL" id="HF936636">
    <property type="protein sequence ID" value="CCX34828.1"/>
    <property type="molecule type" value="Genomic_DNA"/>
</dbReference>
<dbReference type="Pfam" id="PF15901">
    <property type="entry name" value="Sortilin_C"/>
    <property type="match status" value="2"/>
</dbReference>
<dbReference type="GO" id="GO:0006895">
    <property type="term" value="P:Golgi to endosome transport"/>
    <property type="evidence" value="ECO:0007669"/>
    <property type="project" value="TreeGrafter"/>
</dbReference>
<evidence type="ECO:0000256" key="10">
    <source>
        <dbReference type="ARBA" id="ARBA00023136"/>
    </source>
</evidence>
<keyword evidence="12" id="KW-0325">Glycoprotein</keyword>
<evidence type="ECO:0000256" key="18">
    <source>
        <dbReference type="SAM" id="SignalP"/>
    </source>
</evidence>
<feature type="chain" id="PRO_5004652046" description="Vacuolar protein sorting/targeting protein 10" evidence="18">
    <location>
        <begin position="22"/>
        <end position="1472"/>
    </location>
</feature>
<dbReference type="FunFam" id="3.30.60.270:FF:000005">
    <property type="entry name" value="Sortilin"/>
    <property type="match status" value="2"/>
</dbReference>
<dbReference type="GO" id="GO:0005794">
    <property type="term" value="C:Golgi apparatus"/>
    <property type="evidence" value="ECO:0007669"/>
    <property type="project" value="UniProtKB-SubCell"/>
</dbReference>
<evidence type="ECO:0000256" key="11">
    <source>
        <dbReference type="ARBA" id="ARBA00023170"/>
    </source>
</evidence>
<evidence type="ECO:0000256" key="17">
    <source>
        <dbReference type="SAM" id="Phobius"/>
    </source>
</evidence>
<dbReference type="Gene3D" id="2.130.10.10">
    <property type="entry name" value="YVTN repeat-like/Quinoprotein amine dehydrogenase"/>
    <property type="match status" value="3"/>
</dbReference>
<reference evidence="20 21" key="1">
    <citation type="journal article" date="2013" name="PLoS Genet.">
        <title>The genome and development-dependent transcriptomes of Pyronema confluens: a window into fungal evolution.</title>
        <authorList>
            <person name="Traeger S."/>
            <person name="Altegoer F."/>
            <person name="Freitag M."/>
            <person name="Gabaldon T."/>
            <person name="Kempken F."/>
            <person name="Kumar A."/>
            <person name="Marcet-Houben M."/>
            <person name="Poggeler S."/>
            <person name="Stajich J.E."/>
            <person name="Nowrousian M."/>
        </authorList>
    </citation>
    <scope>NUCLEOTIDE SEQUENCE [LARGE SCALE GENOMIC DNA]</scope>
    <source>
        <strain evidence="21">CBS 100304</strain>
        <tissue evidence="20">Vegetative mycelium</tissue>
    </source>
</reference>
<keyword evidence="18" id="KW-0732">Signal</keyword>
<feature type="signal peptide" evidence="18">
    <location>
        <begin position="1"/>
        <end position="21"/>
    </location>
</feature>
<dbReference type="SUPFAM" id="SSF110296">
    <property type="entry name" value="Oligoxyloglucan reducing end-specific cellobiohydrolase"/>
    <property type="match status" value="2"/>
</dbReference>
<evidence type="ECO:0000313" key="21">
    <source>
        <dbReference type="Proteomes" id="UP000018144"/>
    </source>
</evidence>
<evidence type="ECO:0000256" key="14">
    <source>
        <dbReference type="ARBA" id="ARBA00031250"/>
    </source>
</evidence>
<gene>
    <name evidence="20" type="ORF">PCON_04346</name>
</gene>
<evidence type="ECO:0000256" key="16">
    <source>
        <dbReference type="ARBA" id="ARBA00031902"/>
    </source>
</evidence>
<proteinExistence type="predicted"/>
<keyword evidence="21" id="KW-1185">Reference proteome</keyword>
<evidence type="ECO:0000256" key="13">
    <source>
        <dbReference type="ARBA" id="ARBA00025569"/>
    </source>
</evidence>
<evidence type="ECO:0000259" key="19">
    <source>
        <dbReference type="SMART" id="SM00602"/>
    </source>
</evidence>
<dbReference type="OrthoDB" id="443634at2759"/>
<organism evidence="20 21">
    <name type="scientific">Pyronema omphalodes (strain CBS 100304)</name>
    <name type="common">Pyronema confluens</name>
    <dbReference type="NCBI Taxonomy" id="1076935"/>
    <lineage>
        <taxon>Eukaryota</taxon>
        <taxon>Fungi</taxon>
        <taxon>Dikarya</taxon>
        <taxon>Ascomycota</taxon>
        <taxon>Pezizomycotina</taxon>
        <taxon>Pezizomycetes</taxon>
        <taxon>Pezizales</taxon>
        <taxon>Pyronemataceae</taxon>
        <taxon>Pyronema</taxon>
    </lineage>
</organism>
<dbReference type="InterPro" id="IPR006581">
    <property type="entry name" value="VPS10"/>
</dbReference>
<dbReference type="InterPro" id="IPR031778">
    <property type="entry name" value="Sortilin_N"/>
</dbReference>
<keyword evidence="7" id="KW-0653">Protein transport</keyword>
<evidence type="ECO:0000256" key="1">
    <source>
        <dbReference type="ARBA" id="ARBA00004166"/>
    </source>
</evidence>
<evidence type="ECO:0000256" key="5">
    <source>
        <dbReference type="ARBA" id="ARBA00022692"/>
    </source>
</evidence>
<name>U4LYC3_PYROM</name>
<sequence length="1472" mass="165461">MRPQSCLLLLAATLLPSGAFAGKPKLSETKFDNEPGALFYFEDSSTLLELDAQARDVWRSTNDGKEWKKLDEAKGKAVDVMEHPFDKEKAIILTAEKEHYVTSDKGETWRKFSVELPPSVRQLPVVFNAKNPDYVMYNGRDCEKWDFIGLNCKDKTYYTKDWFKSDPKLLVENTHMCTFARGNKLFDQAEDATTLCIVDGKNKLPESRKLMISHDFFANSEEPKLDGQNTVQGVAGIASVTKFLVAAVRSIGSDEMALYVSNDAKTWDRAEFPQDHGGLKEDAYTILESTPYSIQVDVLNTGPLRGPMGELFTSNSNGTYFTRNIENTNRITKGLVDFEQIAGIDGIVMANVIQNADEVKKSYKVTKKLQSKISFDDGKAETWKDLKTGSDKLHLHSVTELNNLGRVFSSRAPGVLMGVGNTGDILKDYNDGDLYVSEDAGLTWTKTRDGAHKYEFGGSGSIIIAVFDEGFTNKVSFSKNHGKDWEDFDLGMDIRAKILTTTPDSTSLKFILVGETKDHKTHIFALDFEDIFDGKKCNLDKDHEDKSDYEKWYARLDNDGKPDCLMGRKQFFWRRKKDANCNAGELYKEPDAEVEVCECTDQDFECDFNFVKTKDGKCEVAPNTKLPIPADQCKNPKDKYMGSSGYRKIPGNSCKGGKDLEKKVEHECKDAISTPSTGKIFSKSNEFKAKLSLEYFYLDTAETAASEEETIIMMTEKQELFVSHDGGKEWKQILKDVKVIAVYPHPYQYNHVYFVTNTKKIHYTTDRAHNFNEIEAPLMPNRKNLPFLEFHPRKPSWFIWHGEKDCTSSLHCHTSTFYTKSGGEDWKSLKTYTGMCRWVRGQREQTAESLIFCEHEAKEGDDNSDTMELISSTNFFDDETKHFDKIIGFASMQEFLVVAGVKEDNSLKASASIDGKSFADAHFPYGFNVPHQTAYTVLDSVTHSVLLHVTVNDQRGFEFGSLLKSNSNGTNYVLSLDAVNRNSDGFVDFEKMQSLEGIAIANRVENWKDALKGTKKKLRTMITHNDGGQWKYITPPEKDAEGKPYSCSGNLEKCSLNLHHYTERTDPRHTFSSGSAIGLMLAVGNVGDELKGFADGDTFMTTDGGHSWKEVKKGQYLWEFGDQGSIIVIVDRSKATDVVHYTLNEGKDWQEYKFGEKLKITDISTVPADNSRKFLLWGYKEGGREKFSTVHLDFTGITNVQCILDDSSGTESETDDFFLWSPSNANQADSDSCLFGHVAQYHRKLPDHRCFIGRKLERFHSTLKNCSCTPEDYECDFNYQRASDGTCKLVAGLDPPDHKKEMCAAKDAVEYFLPTGYRRLPMTTCEGGRELDKMESLPCPGKDEEYNKKHGGLGGFGLFMAIVIPIGAAAGVGYWVWTRVLGNHFGAIRLGEERENRVVEYLIIGVSGVVAVVLAVPSILAAIGGWIGRVTQRWRGGQRRYTTRSSLRGRGEYSIVADDEGELLGDSDEEDV</sequence>
<dbReference type="Gene3D" id="3.30.60.270">
    <property type="match status" value="2"/>
</dbReference>
<keyword evidence="11" id="KW-0675">Receptor</keyword>
<feature type="transmembrane region" description="Helical" evidence="17">
    <location>
        <begin position="1398"/>
        <end position="1427"/>
    </location>
</feature>
<keyword evidence="5 17" id="KW-0812">Transmembrane</keyword>
<feature type="domain" description="VPS10" evidence="19">
    <location>
        <begin position="46"/>
        <end position="673"/>
    </location>
</feature>
<evidence type="ECO:0000256" key="2">
    <source>
        <dbReference type="ARBA" id="ARBA00004488"/>
    </source>
</evidence>
<evidence type="ECO:0000256" key="6">
    <source>
        <dbReference type="ARBA" id="ARBA00022737"/>
    </source>
</evidence>
<keyword evidence="6" id="KW-0677">Repeat</keyword>
<feature type="domain" description="VPS10" evidence="19">
    <location>
        <begin position="709"/>
        <end position="1344"/>
    </location>
</feature>
<evidence type="ECO:0000256" key="7">
    <source>
        <dbReference type="ARBA" id="ARBA00022927"/>
    </source>
</evidence>
<comment type="function">
    <text evidence="13">Functions as a sorting receptor in the Golgi compartment required for the intracellular sorting and delivery of soluble vacuolar proteins, like carboxypeptidase Y (CPY) and proteinase A. Executes multiple rounds of sorting by cycling between the late Golgi and a prevacuolar endosome-like compartment.</text>
</comment>
<dbReference type="Pfam" id="PF15902">
    <property type="entry name" value="Sortilin-Vps10"/>
    <property type="match status" value="2"/>
</dbReference>
<dbReference type="OMA" id="ATMSEFI"/>
<protein>
    <recommendedName>
        <fullName evidence="3">Vacuolar protein sorting/targeting protein 10</fullName>
    </recommendedName>
    <alternativeName>
        <fullName evidence="15">Carboxypeptidase Y receptor</fullName>
    </alternativeName>
    <alternativeName>
        <fullName evidence="14 16">Sortilin VPS10</fullName>
    </alternativeName>
</protein>
<dbReference type="Gene3D" id="2.10.70.80">
    <property type="match status" value="2"/>
</dbReference>
<dbReference type="InterPro" id="IPR015943">
    <property type="entry name" value="WD40/YVTN_repeat-like_dom_sf"/>
</dbReference>
<dbReference type="eggNOG" id="KOG3511">
    <property type="taxonomic scope" value="Eukaryota"/>
</dbReference>
<dbReference type="GO" id="GO:0005829">
    <property type="term" value="C:cytosol"/>
    <property type="evidence" value="ECO:0007669"/>
    <property type="project" value="GOC"/>
</dbReference>
<evidence type="ECO:0000256" key="3">
    <source>
        <dbReference type="ARBA" id="ARBA00015369"/>
    </source>
</evidence>
<dbReference type="InterPro" id="IPR031777">
    <property type="entry name" value="Sortilin_C"/>
</dbReference>
<keyword evidence="4" id="KW-0813">Transport</keyword>
<accession>U4LYC3</accession>
<dbReference type="PANTHER" id="PTHR12106:SF27">
    <property type="entry name" value="SORTILIN-RELATED RECEPTOR"/>
    <property type="match status" value="1"/>
</dbReference>
<comment type="subcellular location">
    <subcellularLocation>
        <location evidence="1">Golgi apparatus</location>
        <location evidence="1">trans-Golgi network membrane</location>
        <topology evidence="1">Multi-pass membrane protein</topology>
    </subcellularLocation>
    <subcellularLocation>
        <location evidence="2">Prevacuolar compartment membrane</location>
        <topology evidence="2">Multi-pass membrane protein</topology>
    </subcellularLocation>
</comment>
<dbReference type="Proteomes" id="UP000018144">
    <property type="component" value="Unassembled WGS sequence"/>
</dbReference>